<dbReference type="AlphaFoldDB" id="A0A085LVX8"/>
<dbReference type="EMBL" id="KL363277">
    <property type="protein sequence ID" value="KFD49124.1"/>
    <property type="molecule type" value="Genomic_DNA"/>
</dbReference>
<sequence length="181" mass="19695">SRRHLIAADVDIFHTTLASGHLLAESIATKRYLPLNGPAKSICSRDHGSTCSSIHGCIGSLGGKCRTDWHVEQWEIMFSMAEAIPGHHIYERAVAFVATTPWWLRCSILSISCRSCDGMTTRLPKRMQSRCNENASLLEMKGAKSAEGHLCGHPDISHVRTLDKIGSLAVAKAMSLGETGP</sequence>
<reference evidence="1 2" key="1">
    <citation type="journal article" date="2014" name="Nat. Genet.">
        <title>Genome and transcriptome of the porcine whipworm Trichuris suis.</title>
        <authorList>
            <person name="Jex A.R."/>
            <person name="Nejsum P."/>
            <person name="Schwarz E.M."/>
            <person name="Hu L."/>
            <person name="Young N.D."/>
            <person name="Hall R.S."/>
            <person name="Korhonen P.K."/>
            <person name="Liao S."/>
            <person name="Thamsborg S."/>
            <person name="Xia J."/>
            <person name="Xu P."/>
            <person name="Wang S."/>
            <person name="Scheerlinck J.P."/>
            <person name="Hofmann A."/>
            <person name="Sternberg P.W."/>
            <person name="Wang J."/>
            <person name="Gasser R.B."/>
        </authorList>
    </citation>
    <scope>NUCLEOTIDE SEQUENCE [LARGE SCALE GENOMIC DNA]</scope>
    <source>
        <strain evidence="1">DCEP-RM93M</strain>
    </source>
</reference>
<dbReference type="Proteomes" id="UP000030764">
    <property type="component" value="Unassembled WGS sequence"/>
</dbReference>
<accession>A0A085LVX8</accession>
<proteinExistence type="predicted"/>
<organism evidence="1 2">
    <name type="scientific">Trichuris suis</name>
    <name type="common">pig whipworm</name>
    <dbReference type="NCBI Taxonomy" id="68888"/>
    <lineage>
        <taxon>Eukaryota</taxon>
        <taxon>Metazoa</taxon>
        <taxon>Ecdysozoa</taxon>
        <taxon>Nematoda</taxon>
        <taxon>Enoplea</taxon>
        <taxon>Dorylaimia</taxon>
        <taxon>Trichinellida</taxon>
        <taxon>Trichuridae</taxon>
        <taxon>Trichuris</taxon>
    </lineage>
</organism>
<gene>
    <name evidence="1" type="ORF">M513_09948</name>
</gene>
<protein>
    <submittedName>
        <fullName evidence="1">Uncharacterized protein</fullName>
    </submittedName>
</protein>
<name>A0A085LVX8_9BILA</name>
<feature type="non-terminal residue" evidence="1">
    <location>
        <position position="1"/>
    </location>
</feature>
<evidence type="ECO:0000313" key="1">
    <source>
        <dbReference type="EMBL" id="KFD49124.1"/>
    </source>
</evidence>
<evidence type="ECO:0000313" key="2">
    <source>
        <dbReference type="Proteomes" id="UP000030764"/>
    </source>
</evidence>
<keyword evidence="2" id="KW-1185">Reference proteome</keyword>